<evidence type="ECO:0008006" key="3">
    <source>
        <dbReference type="Google" id="ProtNLM"/>
    </source>
</evidence>
<dbReference type="AlphaFoldDB" id="A0A158KGB6"/>
<dbReference type="OrthoDB" id="9021596at2"/>
<sequence>MSSPARETFHAFAAIGSSTERGGRVSRVTTSAHCEGHALARIGDFVLYKDGSEATIIDGAGVAATWEDKPLALVGSHLSNGDTIIESLQNKWGVVVRDDEPIRGLFDPDHIVQETAIDPRGSDA</sequence>
<protein>
    <recommendedName>
        <fullName evidence="3">PAAR repeat-containing protein</fullName>
    </recommendedName>
</protein>
<gene>
    <name evidence="1" type="ORF">AWB68_05773</name>
</gene>
<comment type="caution">
    <text evidence="1">The sequence shown here is derived from an EMBL/GenBank/DDBJ whole genome shotgun (WGS) entry which is preliminary data.</text>
</comment>
<dbReference type="Proteomes" id="UP000054770">
    <property type="component" value="Unassembled WGS sequence"/>
</dbReference>
<dbReference type="Pfam" id="PF05488">
    <property type="entry name" value="PAAR_motif"/>
    <property type="match status" value="1"/>
</dbReference>
<reference evidence="1" key="1">
    <citation type="submission" date="2016-01" db="EMBL/GenBank/DDBJ databases">
        <authorList>
            <person name="Peeters C."/>
        </authorList>
    </citation>
    <scope>NUCLEOTIDE SEQUENCE [LARGE SCALE GENOMIC DNA]</scope>
    <source>
        <strain evidence="1">LMG 22940</strain>
    </source>
</reference>
<accession>A0A158KGB6</accession>
<proteinExistence type="predicted"/>
<dbReference type="InterPro" id="IPR008727">
    <property type="entry name" value="PAAR_motif"/>
</dbReference>
<dbReference type="EMBL" id="FCON02000089">
    <property type="protein sequence ID" value="SAL80065.1"/>
    <property type="molecule type" value="Genomic_DNA"/>
</dbReference>
<organism evidence="1 2">
    <name type="scientific">Caballeronia choica</name>
    <dbReference type="NCBI Taxonomy" id="326476"/>
    <lineage>
        <taxon>Bacteria</taxon>
        <taxon>Pseudomonadati</taxon>
        <taxon>Pseudomonadota</taxon>
        <taxon>Betaproteobacteria</taxon>
        <taxon>Burkholderiales</taxon>
        <taxon>Burkholderiaceae</taxon>
        <taxon>Caballeronia</taxon>
    </lineage>
</organism>
<evidence type="ECO:0000313" key="2">
    <source>
        <dbReference type="Proteomes" id="UP000054770"/>
    </source>
</evidence>
<dbReference type="RefSeq" id="WP_087647768.1">
    <property type="nucleotide sequence ID" value="NZ_FCON02000089.1"/>
</dbReference>
<evidence type="ECO:0000313" key="1">
    <source>
        <dbReference type="EMBL" id="SAL80065.1"/>
    </source>
</evidence>
<name>A0A158KGB6_9BURK</name>
<keyword evidence="2" id="KW-1185">Reference proteome</keyword>